<accession>A0A8H6YBB8</accession>
<organism evidence="2 3">
    <name type="scientific">Mycena sanguinolenta</name>
    <dbReference type="NCBI Taxonomy" id="230812"/>
    <lineage>
        <taxon>Eukaryota</taxon>
        <taxon>Fungi</taxon>
        <taxon>Dikarya</taxon>
        <taxon>Basidiomycota</taxon>
        <taxon>Agaricomycotina</taxon>
        <taxon>Agaricomycetes</taxon>
        <taxon>Agaricomycetidae</taxon>
        <taxon>Agaricales</taxon>
        <taxon>Marasmiineae</taxon>
        <taxon>Mycenaceae</taxon>
        <taxon>Mycena</taxon>
    </lineage>
</organism>
<comment type="caution">
    <text evidence="2">The sequence shown here is derived from an EMBL/GenBank/DDBJ whole genome shotgun (WGS) entry which is preliminary data.</text>
</comment>
<dbReference type="Proteomes" id="UP000623467">
    <property type="component" value="Unassembled WGS sequence"/>
</dbReference>
<feature type="compositionally biased region" description="Polar residues" evidence="1">
    <location>
        <begin position="173"/>
        <end position="187"/>
    </location>
</feature>
<dbReference type="InterPro" id="IPR051888">
    <property type="entry name" value="UPF0148_domain"/>
</dbReference>
<dbReference type="Pfam" id="PF06677">
    <property type="entry name" value="Auto_anti-p27"/>
    <property type="match status" value="1"/>
</dbReference>
<gene>
    <name evidence="2" type="ORF">MSAN_01437700</name>
</gene>
<dbReference type="PANTHER" id="PTHR16537">
    <property type="entry name" value="SJOEGREN SYNDROME/SCLERODERMA AUTOANTIGEN 1"/>
    <property type="match status" value="1"/>
</dbReference>
<proteinExistence type="predicted"/>
<feature type="compositionally biased region" description="Low complexity" evidence="1">
    <location>
        <begin position="60"/>
        <end position="72"/>
    </location>
</feature>
<evidence type="ECO:0000256" key="1">
    <source>
        <dbReference type="SAM" id="MobiDB-lite"/>
    </source>
</evidence>
<feature type="compositionally biased region" description="Basic and acidic residues" evidence="1">
    <location>
        <begin position="188"/>
        <end position="199"/>
    </location>
</feature>
<feature type="compositionally biased region" description="Basic and acidic residues" evidence="1">
    <location>
        <begin position="94"/>
        <end position="103"/>
    </location>
</feature>
<evidence type="ECO:0000313" key="3">
    <source>
        <dbReference type="Proteomes" id="UP000623467"/>
    </source>
</evidence>
<dbReference type="PANTHER" id="PTHR16537:SF1">
    <property type="entry name" value="PROTEIN ZNRD2"/>
    <property type="match status" value="1"/>
</dbReference>
<dbReference type="AlphaFoldDB" id="A0A8H6YBB8"/>
<feature type="region of interest" description="Disordered" evidence="1">
    <location>
        <begin position="169"/>
        <end position="202"/>
    </location>
</feature>
<feature type="region of interest" description="Disordered" evidence="1">
    <location>
        <begin position="49"/>
        <end position="106"/>
    </location>
</feature>
<dbReference type="InterPro" id="IPR009563">
    <property type="entry name" value="SSSCA1"/>
</dbReference>
<dbReference type="EMBL" id="JACAZH010000011">
    <property type="protein sequence ID" value="KAF7355219.1"/>
    <property type="molecule type" value="Genomic_DNA"/>
</dbReference>
<evidence type="ECO:0000313" key="2">
    <source>
        <dbReference type="EMBL" id="KAF7355219.1"/>
    </source>
</evidence>
<name>A0A8H6YBB8_9AGAR</name>
<feature type="compositionally biased region" description="Polar residues" evidence="1">
    <location>
        <begin position="73"/>
        <end position="84"/>
    </location>
</feature>
<protein>
    <submittedName>
        <fullName evidence="2">Uncharacterized protein</fullName>
    </submittedName>
</protein>
<reference evidence="2" key="1">
    <citation type="submission" date="2020-05" db="EMBL/GenBank/DDBJ databases">
        <title>Mycena genomes resolve the evolution of fungal bioluminescence.</title>
        <authorList>
            <person name="Tsai I.J."/>
        </authorList>
    </citation>
    <scope>NUCLEOTIDE SEQUENCE</scope>
    <source>
        <strain evidence="2">160909Yilan</strain>
    </source>
</reference>
<dbReference type="OrthoDB" id="28939at2759"/>
<keyword evidence="3" id="KW-1185">Reference proteome</keyword>
<sequence>MSTADVSGILGEYMLKGWVTISLSYPYPTQLERTPVHFCANCDGGPESIRPSAAQLPDTSASSSSSHFSRSSTPPTEVSSTLSSPVFAPPPETEESRRRRQQSDEASAAIGQRLLKGWAMLADECPNERCFGVPLVRPPNPGGEKSPRKECVICKTVYITEVDWAGRERLVPENSTTDMPTPVPSTSNKDKAREPEIENSKASLEPSLVAPQIPLALALPASDQIATLAPSNTILSILEESAHGLELTLRTLSARLSSLTSGQADPSSIGSVADAISKVVLALGQVRQLQRTEKQTMDGL</sequence>